<evidence type="ECO:0000313" key="2">
    <source>
        <dbReference type="Proteomes" id="UP001054945"/>
    </source>
</evidence>
<sequence>MPNRKLTKMGTIRWPGVFCVMFIRLISERKWAETDRVCWVSEISALGDAKPKAYEDGHYKMARRVLCYVYTFNFERKWAEADRVAGFRN</sequence>
<protein>
    <submittedName>
        <fullName evidence="1">Uncharacterized protein</fullName>
    </submittedName>
</protein>
<dbReference type="EMBL" id="BPLR01019275">
    <property type="protein sequence ID" value="GIZ05305.1"/>
    <property type="molecule type" value="Genomic_DNA"/>
</dbReference>
<proteinExistence type="predicted"/>
<organism evidence="1 2">
    <name type="scientific">Caerostris extrusa</name>
    <name type="common">Bark spider</name>
    <name type="synonym">Caerostris bankana</name>
    <dbReference type="NCBI Taxonomy" id="172846"/>
    <lineage>
        <taxon>Eukaryota</taxon>
        <taxon>Metazoa</taxon>
        <taxon>Ecdysozoa</taxon>
        <taxon>Arthropoda</taxon>
        <taxon>Chelicerata</taxon>
        <taxon>Arachnida</taxon>
        <taxon>Araneae</taxon>
        <taxon>Araneomorphae</taxon>
        <taxon>Entelegynae</taxon>
        <taxon>Araneoidea</taxon>
        <taxon>Araneidae</taxon>
        <taxon>Caerostris</taxon>
    </lineage>
</organism>
<dbReference type="Proteomes" id="UP001054945">
    <property type="component" value="Unassembled WGS sequence"/>
</dbReference>
<dbReference type="AlphaFoldDB" id="A0AAV4YG91"/>
<accession>A0AAV4YG91</accession>
<keyword evidence="2" id="KW-1185">Reference proteome</keyword>
<reference evidence="1 2" key="1">
    <citation type="submission" date="2021-06" db="EMBL/GenBank/DDBJ databases">
        <title>Caerostris extrusa draft genome.</title>
        <authorList>
            <person name="Kono N."/>
            <person name="Arakawa K."/>
        </authorList>
    </citation>
    <scope>NUCLEOTIDE SEQUENCE [LARGE SCALE GENOMIC DNA]</scope>
</reference>
<name>A0AAV4YG91_CAEEX</name>
<evidence type="ECO:0000313" key="1">
    <source>
        <dbReference type="EMBL" id="GIZ05305.1"/>
    </source>
</evidence>
<gene>
    <name evidence="1" type="ORF">CEXT_251671</name>
</gene>
<comment type="caution">
    <text evidence="1">The sequence shown here is derived from an EMBL/GenBank/DDBJ whole genome shotgun (WGS) entry which is preliminary data.</text>
</comment>